<sequence length="531" mass="58484">MIIDRRLFNQMLLLAGSNLSFPHPASAANDQPVRGGTLKVVYYPEPNQVVGINTSAGGPATIGPKIFDGLLTYDYALNPQPALATEWSIAPDGRVLTFTLRKGVKFSDGHDLTSEDVAFSISRLREAHPRGRITFQNVTEIETADPHIVKITLSKPSAPLLLALAASESPIVPKHIFERLKPNDDPAFDQIIGSGPFLLKEWVKGSHILLARNPAYWDAPKPYLDRIIFRFVSDPAARAAVLEAGEGDIGPNAVAFSDLERFEALPQFTVDTTVFAYGGPLQQLILNLDNDYLKNLKVRQAIAHAIDLEQLNAIVFYGYGQVSPTPISVVNTKYFDPTIKAATFDPKLANQLLDEAGYKRGAGGFRFKLRLTNNPYNPSAYSDFLKQALARIGIDATIQKFDFGSYVKTVYTDGAFDLSTESCGNFFDPSAGAQRLYWSKNIKKGLPFSNGAHYVNPQLDQILEDAASTLDESRRRTLFFEFQEIIARDLPIINLIAPPTIIIARKSVKNYATGGDGFLGNFAETYIDTKS</sequence>
<dbReference type="STRING" id="395963.Bind_2546"/>
<dbReference type="CDD" id="cd08517">
    <property type="entry name" value="PBP2_NikA_DppA_OppA_like_13"/>
    <property type="match status" value="1"/>
</dbReference>
<evidence type="ECO:0000259" key="6">
    <source>
        <dbReference type="Pfam" id="PF00496"/>
    </source>
</evidence>
<reference evidence="8" key="1">
    <citation type="submission" date="2008-03" db="EMBL/GenBank/DDBJ databases">
        <title>Complete sequence of chromosome of Beijerinckia indica subsp. indica ATCC 9039.</title>
        <authorList>
            <consortium name="US DOE Joint Genome Institute"/>
            <person name="Copeland A."/>
            <person name="Lucas S."/>
            <person name="Lapidus A."/>
            <person name="Glavina del Rio T."/>
            <person name="Dalin E."/>
            <person name="Tice H."/>
            <person name="Bruce D."/>
            <person name="Goodwin L."/>
            <person name="Pitluck S."/>
            <person name="LaButti K."/>
            <person name="Schmutz J."/>
            <person name="Larimer F."/>
            <person name="Land M."/>
            <person name="Hauser L."/>
            <person name="Kyrpides N."/>
            <person name="Mikhailova N."/>
            <person name="Dunfield P.F."/>
            <person name="Dedysh S.N."/>
            <person name="Liesack W."/>
            <person name="Saw J.H."/>
            <person name="Alam M."/>
            <person name="Chen Y."/>
            <person name="Murrell J.C."/>
            <person name="Richardson P."/>
        </authorList>
    </citation>
    <scope>NUCLEOTIDE SEQUENCE [LARGE SCALE GENOMIC DNA]</scope>
    <source>
        <strain evidence="8">ATCC 9039 / DSM 1715 / NCIMB 8712</strain>
    </source>
</reference>
<keyword evidence="3" id="KW-0813">Transport</keyword>
<dbReference type="KEGG" id="bid:Bind_2546"/>
<dbReference type="GO" id="GO:0030288">
    <property type="term" value="C:outer membrane-bounded periplasmic space"/>
    <property type="evidence" value="ECO:0007669"/>
    <property type="project" value="UniProtKB-ARBA"/>
</dbReference>
<dbReference type="PIRSF" id="PIRSF002741">
    <property type="entry name" value="MppA"/>
    <property type="match status" value="1"/>
</dbReference>
<gene>
    <name evidence="7" type="ordered locus">Bind_2546</name>
</gene>
<evidence type="ECO:0000256" key="3">
    <source>
        <dbReference type="ARBA" id="ARBA00022448"/>
    </source>
</evidence>
<name>B2IIT6_BEII9</name>
<dbReference type="eggNOG" id="COG0747">
    <property type="taxonomic scope" value="Bacteria"/>
</dbReference>
<dbReference type="GO" id="GO:0015833">
    <property type="term" value="P:peptide transport"/>
    <property type="evidence" value="ECO:0007669"/>
    <property type="project" value="TreeGrafter"/>
</dbReference>
<evidence type="ECO:0000256" key="4">
    <source>
        <dbReference type="ARBA" id="ARBA00022729"/>
    </source>
</evidence>
<reference evidence="7 8" key="2">
    <citation type="journal article" date="2010" name="J. Bacteriol.">
        <title>Complete genome sequence of Beijerinckia indica subsp. indica.</title>
        <authorList>
            <person name="Tamas I."/>
            <person name="Dedysh S.N."/>
            <person name="Liesack W."/>
            <person name="Stott M.B."/>
            <person name="Alam M."/>
            <person name="Murrell J.C."/>
            <person name="Dunfield P.F."/>
        </authorList>
    </citation>
    <scope>NUCLEOTIDE SEQUENCE [LARGE SCALE GENOMIC DNA]</scope>
    <source>
        <strain evidence="8">ATCC 9039 / DSM 1715 / NCIMB 8712</strain>
    </source>
</reference>
<keyword evidence="4 5" id="KW-0732">Signal</keyword>
<dbReference type="InterPro" id="IPR030678">
    <property type="entry name" value="Peptide/Ni-bd"/>
</dbReference>
<comment type="subcellular location">
    <subcellularLocation>
        <location evidence="1">Periplasm</location>
    </subcellularLocation>
</comment>
<evidence type="ECO:0000313" key="8">
    <source>
        <dbReference type="Proteomes" id="UP000001695"/>
    </source>
</evidence>
<dbReference type="RefSeq" id="WP_012385501.1">
    <property type="nucleotide sequence ID" value="NC_010581.1"/>
</dbReference>
<dbReference type="InterPro" id="IPR000914">
    <property type="entry name" value="SBP_5_dom"/>
</dbReference>
<feature type="domain" description="Solute-binding protein family 5" evidence="6">
    <location>
        <begin position="79"/>
        <end position="439"/>
    </location>
</feature>
<dbReference type="PANTHER" id="PTHR30290">
    <property type="entry name" value="PERIPLASMIC BINDING COMPONENT OF ABC TRANSPORTER"/>
    <property type="match status" value="1"/>
</dbReference>
<feature type="signal peptide" evidence="5">
    <location>
        <begin position="1"/>
        <end position="27"/>
    </location>
</feature>
<evidence type="ECO:0000256" key="1">
    <source>
        <dbReference type="ARBA" id="ARBA00004418"/>
    </source>
</evidence>
<dbReference type="AlphaFoldDB" id="B2IIT6"/>
<dbReference type="HOGENOM" id="CLU_017028_7_3_5"/>
<dbReference type="InterPro" id="IPR023765">
    <property type="entry name" value="SBP_5_CS"/>
</dbReference>
<comment type="similarity">
    <text evidence="2">Belongs to the bacterial solute-binding protein 5 family.</text>
</comment>
<accession>B2IIT6</accession>
<keyword evidence="8" id="KW-1185">Reference proteome</keyword>
<dbReference type="SUPFAM" id="SSF53850">
    <property type="entry name" value="Periplasmic binding protein-like II"/>
    <property type="match status" value="1"/>
</dbReference>
<dbReference type="PROSITE" id="PS01040">
    <property type="entry name" value="SBP_BACTERIAL_5"/>
    <property type="match status" value="1"/>
</dbReference>
<dbReference type="GO" id="GO:0043190">
    <property type="term" value="C:ATP-binding cassette (ABC) transporter complex"/>
    <property type="evidence" value="ECO:0007669"/>
    <property type="project" value="InterPro"/>
</dbReference>
<dbReference type="OrthoDB" id="9803988at2"/>
<evidence type="ECO:0000256" key="2">
    <source>
        <dbReference type="ARBA" id="ARBA00005695"/>
    </source>
</evidence>
<proteinExistence type="inferred from homology"/>
<dbReference type="PANTHER" id="PTHR30290:SF9">
    <property type="entry name" value="OLIGOPEPTIDE-BINDING PROTEIN APPA"/>
    <property type="match status" value="1"/>
</dbReference>
<evidence type="ECO:0000256" key="5">
    <source>
        <dbReference type="SAM" id="SignalP"/>
    </source>
</evidence>
<organism evidence="7 8">
    <name type="scientific">Beijerinckia indica subsp. indica (strain ATCC 9039 / DSM 1715 / NCIMB 8712)</name>
    <dbReference type="NCBI Taxonomy" id="395963"/>
    <lineage>
        <taxon>Bacteria</taxon>
        <taxon>Pseudomonadati</taxon>
        <taxon>Pseudomonadota</taxon>
        <taxon>Alphaproteobacteria</taxon>
        <taxon>Hyphomicrobiales</taxon>
        <taxon>Beijerinckiaceae</taxon>
        <taxon>Beijerinckia</taxon>
    </lineage>
</organism>
<dbReference type="InterPro" id="IPR039424">
    <property type="entry name" value="SBP_5"/>
</dbReference>
<dbReference type="Gene3D" id="3.40.190.10">
    <property type="entry name" value="Periplasmic binding protein-like II"/>
    <property type="match status" value="1"/>
</dbReference>
<dbReference type="Pfam" id="PF00496">
    <property type="entry name" value="SBP_bac_5"/>
    <property type="match status" value="1"/>
</dbReference>
<evidence type="ECO:0000313" key="7">
    <source>
        <dbReference type="EMBL" id="ACB96148.1"/>
    </source>
</evidence>
<protein>
    <submittedName>
        <fullName evidence="7">Extracellular solute-binding protein family 5</fullName>
    </submittedName>
</protein>
<dbReference type="Proteomes" id="UP000001695">
    <property type="component" value="Chromosome"/>
</dbReference>
<dbReference type="EMBL" id="CP001016">
    <property type="protein sequence ID" value="ACB96148.1"/>
    <property type="molecule type" value="Genomic_DNA"/>
</dbReference>
<dbReference type="Gene3D" id="3.10.105.10">
    <property type="entry name" value="Dipeptide-binding Protein, Domain 3"/>
    <property type="match status" value="1"/>
</dbReference>
<dbReference type="GO" id="GO:1904680">
    <property type="term" value="F:peptide transmembrane transporter activity"/>
    <property type="evidence" value="ECO:0007669"/>
    <property type="project" value="TreeGrafter"/>
</dbReference>
<feature type="chain" id="PRO_5002776708" evidence="5">
    <location>
        <begin position="28"/>
        <end position="531"/>
    </location>
</feature>